<evidence type="ECO:0000313" key="2">
    <source>
        <dbReference type="Proteomes" id="UP000186817"/>
    </source>
</evidence>
<dbReference type="AlphaFoldDB" id="A0A1Q9CU09"/>
<dbReference type="EMBL" id="LSRX01000918">
    <property type="protein sequence ID" value="OLP86416.1"/>
    <property type="molecule type" value="Genomic_DNA"/>
</dbReference>
<keyword evidence="2" id="KW-1185">Reference proteome</keyword>
<reference evidence="1 2" key="1">
    <citation type="submission" date="2016-02" db="EMBL/GenBank/DDBJ databases">
        <title>Genome analysis of coral dinoflagellate symbionts highlights evolutionary adaptations to a symbiotic lifestyle.</title>
        <authorList>
            <person name="Aranda M."/>
            <person name="Li Y."/>
            <person name="Liew Y.J."/>
            <person name="Baumgarten S."/>
            <person name="Simakov O."/>
            <person name="Wilson M."/>
            <person name="Piel J."/>
            <person name="Ashoor H."/>
            <person name="Bougouffa S."/>
            <person name="Bajic V.B."/>
            <person name="Ryu T."/>
            <person name="Ravasi T."/>
            <person name="Bayer T."/>
            <person name="Micklem G."/>
            <person name="Kim H."/>
            <person name="Bhak J."/>
            <person name="Lajeunesse T.C."/>
            <person name="Voolstra C.R."/>
        </authorList>
    </citation>
    <scope>NUCLEOTIDE SEQUENCE [LARGE SCALE GENOMIC DNA]</scope>
    <source>
        <strain evidence="1 2">CCMP2467</strain>
    </source>
</reference>
<proteinExistence type="predicted"/>
<protein>
    <submittedName>
        <fullName evidence="1">Uncharacterized protein</fullName>
    </submittedName>
</protein>
<sequence length="145" mass="15130">MGSSSIGLGVDLLGGPLATTAGFFGGVTGALQAQQVFDPMPVSTVQVADRGWKQVEVQLVVKDLEVQMLASVQVVQVACSPIDVVLDQLDFQLYFRLAEVGENGGGAAFVVDENDCDDDASGSFLAAGSFRERGSDHDSTGPAEY</sequence>
<comment type="caution">
    <text evidence="1">The sequence shown here is derived from an EMBL/GenBank/DDBJ whole genome shotgun (WGS) entry which is preliminary data.</text>
</comment>
<name>A0A1Q9CU09_SYMMI</name>
<accession>A0A1Q9CU09</accession>
<evidence type="ECO:0000313" key="1">
    <source>
        <dbReference type="EMBL" id="OLP86416.1"/>
    </source>
</evidence>
<gene>
    <name evidence="1" type="ORF">AK812_SmicGene32506</name>
</gene>
<dbReference type="Proteomes" id="UP000186817">
    <property type="component" value="Unassembled WGS sequence"/>
</dbReference>
<organism evidence="1 2">
    <name type="scientific">Symbiodinium microadriaticum</name>
    <name type="common">Dinoflagellate</name>
    <name type="synonym">Zooxanthella microadriatica</name>
    <dbReference type="NCBI Taxonomy" id="2951"/>
    <lineage>
        <taxon>Eukaryota</taxon>
        <taxon>Sar</taxon>
        <taxon>Alveolata</taxon>
        <taxon>Dinophyceae</taxon>
        <taxon>Suessiales</taxon>
        <taxon>Symbiodiniaceae</taxon>
        <taxon>Symbiodinium</taxon>
    </lineage>
</organism>